<evidence type="ECO:0000256" key="2">
    <source>
        <dbReference type="ARBA" id="ARBA00022714"/>
    </source>
</evidence>
<dbReference type="AlphaFoldDB" id="A0A8J9X296"/>
<feature type="non-terminal residue" evidence="9">
    <location>
        <position position="102"/>
    </location>
</feature>
<dbReference type="InterPro" id="IPR052034">
    <property type="entry name" value="NasD-like"/>
</dbReference>
<keyword evidence="7" id="KW-0534">Nitrate assimilation</keyword>
<keyword evidence="4" id="KW-0560">Oxidoreductase</keyword>
<name>A0A8J9X296_PHATR</name>
<dbReference type="GO" id="GO:0008942">
    <property type="term" value="F:nitrite reductase [NAD(P)H] activity"/>
    <property type="evidence" value="ECO:0007669"/>
    <property type="project" value="InterPro"/>
</dbReference>
<reference evidence="9" key="1">
    <citation type="submission" date="2022-02" db="EMBL/GenBank/DDBJ databases">
        <authorList>
            <person name="Giguere J D."/>
        </authorList>
    </citation>
    <scope>NUCLEOTIDE SEQUENCE</scope>
    <source>
        <strain evidence="9">CCAP 1055/1</strain>
    </source>
</reference>
<evidence type="ECO:0000256" key="6">
    <source>
        <dbReference type="ARBA" id="ARBA00023014"/>
    </source>
</evidence>
<evidence type="ECO:0000313" key="9">
    <source>
        <dbReference type="EMBL" id="CAG9279325.1"/>
    </source>
</evidence>
<dbReference type="NCBIfam" id="TIGR02378">
    <property type="entry name" value="nirD_assim_sml"/>
    <property type="match status" value="1"/>
</dbReference>
<dbReference type="GO" id="GO:0051537">
    <property type="term" value="F:2 iron, 2 sulfur cluster binding"/>
    <property type="evidence" value="ECO:0007669"/>
    <property type="project" value="UniProtKB-KW"/>
</dbReference>
<dbReference type="Pfam" id="PF13806">
    <property type="entry name" value="Rieske_2"/>
    <property type="match status" value="1"/>
</dbReference>
<keyword evidence="6" id="KW-0411">Iron-sulfur</keyword>
<dbReference type="Gene3D" id="2.102.10.10">
    <property type="entry name" value="Rieske [2Fe-2S] iron-sulphur domain"/>
    <property type="match status" value="1"/>
</dbReference>
<evidence type="ECO:0000256" key="5">
    <source>
        <dbReference type="ARBA" id="ARBA00023004"/>
    </source>
</evidence>
<feature type="domain" description="Rieske" evidence="8">
    <location>
        <begin position="2"/>
        <end position="102"/>
    </location>
</feature>
<dbReference type="CDD" id="cd03529">
    <property type="entry name" value="Rieske_NirD"/>
    <property type="match status" value="1"/>
</dbReference>
<dbReference type="InterPro" id="IPR017941">
    <property type="entry name" value="Rieske_2Fe-2S"/>
</dbReference>
<dbReference type="Proteomes" id="UP000836788">
    <property type="component" value="Chromosome 11"/>
</dbReference>
<evidence type="ECO:0000259" key="8">
    <source>
        <dbReference type="PROSITE" id="PS51296"/>
    </source>
</evidence>
<keyword evidence="1" id="KW-0349">Heme</keyword>
<sequence length="102" mass="11110">WVEVGSESDFAENVGSSILYGDTQLAVFNNVQRGEWYCTQNMCPHKQAFVLSQGIMGDTNGEAKVACPLHKKQFSLDDGAEIGVDNGLQILTFAVKIEDGKV</sequence>
<proteinExistence type="predicted"/>
<keyword evidence="5" id="KW-0408">Iron</keyword>
<evidence type="ECO:0000256" key="4">
    <source>
        <dbReference type="ARBA" id="ARBA00023002"/>
    </source>
</evidence>
<dbReference type="PANTHER" id="PTHR43809:SF1">
    <property type="entry name" value="NITRITE REDUCTASE (NADH) LARGE SUBUNIT"/>
    <property type="match status" value="1"/>
</dbReference>
<dbReference type="GO" id="GO:0046872">
    <property type="term" value="F:metal ion binding"/>
    <property type="evidence" value="ECO:0007669"/>
    <property type="project" value="UniProtKB-KW"/>
</dbReference>
<evidence type="ECO:0000256" key="7">
    <source>
        <dbReference type="ARBA" id="ARBA00023063"/>
    </source>
</evidence>
<keyword evidence="2" id="KW-0001">2Fe-2S</keyword>
<evidence type="ECO:0000256" key="3">
    <source>
        <dbReference type="ARBA" id="ARBA00022723"/>
    </source>
</evidence>
<dbReference type="InterPro" id="IPR036922">
    <property type="entry name" value="Rieske_2Fe-2S_sf"/>
</dbReference>
<evidence type="ECO:0000256" key="1">
    <source>
        <dbReference type="ARBA" id="ARBA00022617"/>
    </source>
</evidence>
<feature type="non-terminal residue" evidence="9">
    <location>
        <position position="1"/>
    </location>
</feature>
<accession>A0A8J9X296</accession>
<dbReference type="InterPro" id="IPR012748">
    <property type="entry name" value="Rieske-like_NirD"/>
</dbReference>
<gene>
    <name evidence="9" type="ORF">PTTT1_LOCUS9725</name>
</gene>
<organism evidence="9">
    <name type="scientific">Phaeodactylum tricornutum</name>
    <name type="common">Diatom</name>
    <dbReference type="NCBI Taxonomy" id="2850"/>
    <lineage>
        <taxon>Eukaryota</taxon>
        <taxon>Sar</taxon>
        <taxon>Stramenopiles</taxon>
        <taxon>Ochrophyta</taxon>
        <taxon>Bacillariophyta</taxon>
        <taxon>Bacillariophyceae</taxon>
        <taxon>Bacillariophycidae</taxon>
        <taxon>Naviculales</taxon>
        <taxon>Phaeodactylaceae</taxon>
        <taxon>Phaeodactylum</taxon>
    </lineage>
</organism>
<dbReference type="EMBL" id="OU594952">
    <property type="protein sequence ID" value="CAG9279325.1"/>
    <property type="molecule type" value="Genomic_DNA"/>
</dbReference>
<protein>
    <recommendedName>
        <fullName evidence="8">Rieske domain-containing protein</fullName>
    </recommendedName>
</protein>
<keyword evidence="3" id="KW-0479">Metal-binding</keyword>
<dbReference type="SUPFAM" id="SSF50022">
    <property type="entry name" value="ISP domain"/>
    <property type="match status" value="1"/>
</dbReference>
<dbReference type="GO" id="GO:0042128">
    <property type="term" value="P:nitrate assimilation"/>
    <property type="evidence" value="ECO:0007669"/>
    <property type="project" value="UniProtKB-KW"/>
</dbReference>
<dbReference type="PANTHER" id="PTHR43809">
    <property type="entry name" value="NITRITE REDUCTASE (NADH) LARGE SUBUNIT"/>
    <property type="match status" value="1"/>
</dbReference>
<dbReference type="PROSITE" id="PS51296">
    <property type="entry name" value="RIESKE"/>
    <property type="match status" value="1"/>
</dbReference>